<dbReference type="InterPro" id="IPR012341">
    <property type="entry name" value="6hp_glycosidase-like_sf"/>
</dbReference>
<dbReference type="Gene3D" id="1.50.10.10">
    <property type="match status" value="1"/>
</dbReference>
<gene>
    <name evidence="4" type="ORF">BDK92_0737</name>
</gene>
<evidence type="ECO:0000259" key="2">
    <source>
        <dbReference type="Pfam" id="PF21307"/>
    </source>
</evidence>
<dbReference type="RefSeq" id="WP_121154563.1">
    <property type="nucleotide sequence ID" value="NZ_RBKT01000001.1"/>
</dbReference>
<name>A0A495JC67_9ACTN</name>
<keyword evidence="5" id="KW-1185">Reference proteome</keyword>
<dbReference type="Proteomes" id="UP000277671">
    <property type="component" value="Unassembled WGS sequence"/>
</dbReference>
<evidence type="ECO:0000313" key="4">
    <source>
        <dbReference type="EMBL" id="RKR86507.1"/>
    </source>
</evidence>
<feature type="domain" description="Glycosyl hydrolase family 95 N-terminal" evidence="1">
    <location>
        <begin position="48"/>
        <end position="285"/>
    </location>
</feature>
<evidence type="ECO:0000259" key="1">
    <source>
        <dbReference type="Pfam" id="PF14498"/>
    </source>
</evidence>
<dbReference type="InterPro" id="IPR049053">
    <property type="entry name" value="AFCA-like_C"/>
</dbReference>
<dbReference type="InterPro" id="IPR027414">
    <property type="entry name" value="GH95_N_dom"/>
</dbReference>
<dbReference type="SUPFAM" id="SSF48208">
    <property type="entry name" value="Six-hairpin glycosidases"/>
    <property type="match status" value="1"/>
</dbReference>
<dbReference type="PANTHER" id="PTHR31084">
    <property type="entry name" value="ALPHA-L-FUCOSIDASE 2"/>
    <property type="match status" value="1"/>
</dbReference>
<evidence type="ECO:0000313" key="5">
    <source>
        <dbReference type="Proteomes" id="UP000277671"/>
    </source>
</evidence>
<dbReference type="InterPro" id="IPR013780">
    <property type="entry name" value="Glyco_hydro_b"/>
</dbReference>
<dbReference type="InterPro" id="IPR054363">
    <property type="entry name" value="GH95_cat"/>
</dbReference>
<dbReference type="GO" id="GO:0004560">
    <property type="term" value="F:alpha-L-fucosidase activity"/>
    <property type="evidence" value="ECO:0007669"/>
    <property type="project" value="TreeGrafter"/>
</dbReference>
<comment type="caution">
    <text evidence="4">The sequence shown here is derived from an EMBL/GenBank/DDBJ whole genome shotgun (WGS) entry which is preliminary data.</text>
</comment>
<feature type="domain" description="Glycosyl hydrolase family 95 catalytic" evidence="3">
    <location>
        <begin position="308"/>
        <end position="704"/>
    </location>
</feature>
<dbReference type="Gene3D" id="2.70.98.50">
    <property type="entry name" value="putative glycoside hydrolase family protein from bacillus halodurans"/>
    <property type="match status" value="1"/>
</dbReference>
<dbReference type="Pfam" id="PF22124">
    <property type="entry name" value="Glyco_hydro_95_cat"/>
    <property type="match status" value="1"/>
</dbReference>
<dbReference type="InterPro" id="IPR008928">
    <property type="entry name" value="6-hairpin_glycosidase_sf"/>
</dbReference>
<dbReference type="Pfam" id="PF14498">
    <property type="entry name" value="Glyco_hyd_65N_2"/>
    <property type="match status" value="1"/>
</dbReference>
<dbReference type="Gene3D" id="2.60.40.1180">
    <property type="entry name" value="Golgi alpha-mannosidase II"/>
    <property type="match status" value="1"/>
</dbReference>
<accession>A0A495JC67</accession>
<dbReference type="Pfam" id="PF21307">
    <property type="entry name" value="Glyco_hydro_95_C"/>
    <property type="match status" value="1"/>
</dbReference>
<dbReference type="AlphaFoldDB" id="A0A495JC67"/>
<dbReference type="InterPro" id="IPR006311">
    <property type="entry name" value="TAT_signal"/>
</dbReference>
<feature type="domain" description="Alpha fucosidase A-like C-terminal" evidence="2">
    <location>
        <begin position="706"/>
        <end position="803"/>
    </location>
</feature>
<dbReference type="PROSITE" id="PS51318">
    <property type="entry name" value="TAT"/>
    <property type="match status" value="1"/>
</dbReference>
<dbReference type="GO" id="GO:0005975">
    <property type="term" value="P:carbohydrate metabolic process"/>
    <property type="evidence" value="ECO:0007669"/>
    <property type="project" value="InterPro"/>
</dbReference>
<reference evidence="4 5" key="1">
    <citation type="submission" date="2018-10" db="EMBL/GenBank/DDBJ databases">
        <title>Sequencing the genomes of 1000 actinobacteria strains.</title>
        <authorList>
            <person name="Klenk H.-P."/>
        </authorList>
    </citation>
    <scope>NUCLEOTIDE SEQUENCE [LARGE SCALE GENOMIC DNA]</scope>
    <source>
        <strain evidence="4 5">DSM 45175</strain>
    </source>
</reference>
<sequence>MSDLTRRQALKIGAAGVSGALLPVPWTAVARADSAAPPQVLAAGDLALWYDEAAGSDWLRALPIGNGRLGAMVFGNVDTERLQLNEDTVWAGGPHDPSNPRGLGALAEVRRLVFANQWTQAQDLINQNMLGNPVGQLAYQLVGNLRLTFPTSGGASQYDRQLDLTTATTSVTYVMNGVRYHREVFVSAPDQVIAMRLTADRTGSITFAATFDSPQRTTQSSPDGATIALDGISGNQEGVTGGVRFLALANASVSGGTVTSSGGTLRVTNANSVTVLVSIGSSYVNYRNVGGDYQGIARRHLTAARASSYDQLRARHLADYQALFARVSLDLGRTAAADQPTDVRIAQHNSVNDPQFSALLFQFGRYLLISSSRPGSQPANLQGIWNDSLTPAWDSKYTINANLPMNYWPANTTNLAECHGPVFDMIRDLSVSGARTAQVQYGAGGWVTHHNTDAWRATSVVDGAFWGMWQTGGAWLATMIWEHYLFNGDVEFLRANYPAMKGAAQFFLDTLVTEPTLGYLVTNPSNSPEIGHHADASVCAGPTMDNQILRDLFDGCARASEILNVDATFRAQVRATRGRLAPMKIGSRGNIQEWLYDWVEPERTHRHISHLYGLAPSNQITKRGTPQLYEAARRTLELRGDDGTGWSLAWKINFWARMEEGNRAHDLIRYLASPARLAPNMFDLHPPFQIDGNFGATAGIAETLLQSHAGELHILPALPAAWPGGRVAGLRARGGHTVGITWSSGQASEVLVRPDRAGTVRLRGRLFAVNHTVVDTTDGTPARTTRLETDLIELTVQAGRTYRATSTGTTAPTLEQSFSNAGITNDTSTGAGNFDGNGASLSAQALAQVGVIPGSTVSRNGVNFRWPNVSPGVADNATASGQPISVTGTGRTLGFLATGTYGAVSGTAAVVYADGTRQTFTLSTPDWYGGPHAGGTAAIVTAYQNRPGNQRANTAACVYYVGVALQNKAVARVELPNISAGPAAGVPTMHIFAIAIGA</sequence>
<organism evidence="4 5">
    <name type="scientific">Micromonospora pisi</name>
    <dbReference type="NCBI Taxonomy" id="589240"/>
    <lineage>
        <taxon>Bacteria</taxon>
        <taxon>Bacillati</taxon>
        <taxon>Actinomycetota</taxon>
        <taxon>Actinomycetes</taxon>
        <taxon>Micromonosporales</taxon>
        <taxon>Micromonosporaceae</taxon>
        <taxon>Micromonospora</taxon>
    </lineage>
</organism>
<dbReference type="OrthoDB" id="9802600at2"/>
<protein>
    <submittedName>
        <fullName evidence="4">Alpha-L-fucosidase 2</fullName>
    </submittedName>
</protein>
<dbReference type="PANTHER" id="PTHR31084:SF0">
    <property type="entry name" value="ALPHA-L-FUCOSIDASE 2"/>
    <property type="match status" value="1"/>
</dbReference>
<proteinExistence type="predicted"/>
<dbReference type="EMBL" id="RBKT01000001">
    <property type="protein sequence ID" value="RKR86507.1"/>
    <property type="molecule type" value="Genomic_DNA"/>
</dbReference>
<evidence type="ECO:0000259" key="3">
    <source>
        <dbReference type="Pfam" id="PF22124"/>
    </source>
</evidence>